<dbReference type="KEGG" id="smiz:4412673_02341"/>
<gene>
    <name evidence="1" type="ORF">SAMEA4412673_02341</name>
</gene>
<protein>
    <recommendedName>
        <fullName evidence="3">Phosphoenolpyruvate carboxykinase</fullName>
    </recommendedName>
</protein>
<dbReference type="AlphaFoldDB" id="A0AAJ5C0T7"/>
<sequence>MKTVDYLVAENLIRVVYDDSIDIQSSLSSFIDFEVPVEQGAEAIVNIEIVLEPTDIDLTNAKLLSDVSIIWGDRFKFEETEQKYITSVENANAKDTEIWRMVSDKEFRFSKIHIKKQELYDSNILSWLIMVAFGQRVLSNNTALIHSSVVENGEYAVSFLGKSGTGKSTHSRLWISTNEGFQLLNDDNPAVRIEGDEVYIYGTPWSGKTACYINKKRKLMSIVRLTQAKENQMVWKSKGVESLLALLPSFTAIRWNSNIFSAMVNILENIIQRTNVGQLNCLPNPDAAKLCLNEIKKVNKLENE</sequence>
<dbReference type="InterPro" id="IPR027417">
    <property type="entry name" value="P-loop_NTPase"/>
</dbReference>
<dbReference type="Proteomes" id="UP000215355">
    <property type="component" value="Chromosome 1"/>
</dbReference>
<evidence type="ECO:0008006" key="3">
    <source>
        <dbReference type="Google" id="ProtNLM"/>
    </source>
</evidence>
<proteinExistence type="predicted"/>
<reference evidence="1 2" key="1">
    <citation type="submission" date="2017-06" db="EMBL/GenBank/DDBJ databases">
        <authorList>
            <consortium name="Pathogen Informatics"/>
        </authorList>
    </citation>
    <scope>NUCLEOTIDE SEQUENCE [LARGE SCALE GENOMIC DNA]</scope>
    <source>
        <strain evidence="1 2">NCTC12149</strain>
    </source>
</reference>
<organism evidence="1 2">
    <name type="scientific">Sphingobacterium mizutaii</name>
    <dbReference type="NCBI Taxonomy" id="1010"/>
    <lineage>
        <taxon>Bacteria</taxon>
        <taxon>Pseudomonadati</taxon>
        <taxon>Bacteroidota</taxon>
        <taxon>Sphingobacteriia</taxon>
        <taxon>Sphingobacteriales</taxon>
        <taxon>Sphingobacteriaceae</taxon>
        <taxon>Sphingobacterium</taxon>
    </lineage>
</organism>
<dbReference type="EMBL" id="LT906468">
    <property type="protein sequence ID" value="SNV51303.1"/>
    <property type="molecule type" value="Genomic_DNA"/>
</dbReference>
<evidence type="ECO:0000313" key="1">
    <source>
        <dbReference type="EMBL" id="SNV51303.1"/>
    </source>
</evidence>
<accession>A0AAJ5C0T7</accession>
<dbReference type="RefSeq" id="WP_093097007.1">
    <property type="nucleotide sequence ID" value="NZ_CP158798.1"/>
</dbReference>
<dbReference type="Gene3D" id="3.40.50.300">
    <property type="entry name" value="P-loop containing nucleotide triphosphate hydrolases"/>
    <property type="match status" value="1"/>
</dbReference>
<dbReference type="SUPFAM" id="SSF53795">
    <property type="entry name" value="PEP carboxykinase-like"/>
    <property type="match status" value="1"/>
</dbReference>
<evidence type="ECO:0000313" key="2">
    <source>
        <dbReference type="Proteomes" id="UP000215355"/>
    </source>
</evidence>
<name>A0AAJ5C0T7_9SPHI</name>